<evidence type="ECO:0000256" key="1">
    <source>
        <dbReference type="ARBA" id="ARBA00022801"/>
    </source>
</evidence>
<keyword evidence="1 3" id="KW-0378">Hydrolase</keyword>
<dbReference type="InterPro" id="IPR050300">
    <property type="entry name" value="GDXG_lipolytic_enzyme"/>
</dbReference>
<evidence type="ECO:0000313" key="3">
    <source>
        <dbReference type="EMBL" id="MDO6414573.1"/>
    </source>
</evidence>
<comment type="caution">
    <text evidence="3">The sequence shown here is derived from an EMBL/GenBank/DDBJ whole genome shotgun (WGS) entry which is preliminary data.</text>
</comment>
<dbReference type="SUPFAM" id="SSF53474">
    <property type="entry name" value="alpha/beta-Hydrolases"/>
    <property type="match status" value="1"/>
</dbReference>
<dbReference type="RefSeq" id="WP_303541828.1">
    <property type="nucleotide sequence ID" value="NZ_JAUOTP010000003.1"/>
</dbReference>
<proteinExistence type="predicted"/>
<gene>
    <name evidence="3" type="ORF">Q4F19_09290</name>
</gene>
<protein>
    <submittedName>
        <fullName evidence="3">Alpha/beta hydrolase</fullName>
    </submittedName>
</protein>
<name>A0ABT8Y8D9_9SPHN</name>
<evidence type="ECO:0000259" key="2">
    <source>
        <dbReference type="Pfam" id="PF07859"/>
    </source>
</evidence>
<dbReference type="GO" id="GO:0016787">
    <property type="term" value="F:hydrolase activity"/>
    <property type="evidence" value="ECO:0007669"/>
    <property type="project" value="UniProtKB-KW"/>
</dbReference>
<dbReference type="PANTHER" id="PTHR48081:SF8">
    <property type="entry name" value="ALPHA_BETA HYDROLASE FOLD-3 DOMAIN-CONTAINING PROTEIN-RELATED"/>
    <property type="match status" value="1"/>
</dbReference>
<evidence type="ECO:0000313" key="4">
    <source>
        <dbReference type="Proteomes" id="UP001169764"/>
    </source>
</evidence>
<keyword evidence="4" id="KW-1185">Reference proteome</keyword>
<dbReference type="Pfam" id="PF07859">
    <property type="entry name" value="Abhydrolase_3"/>
    <property type="match status" value="1"/>
</dbReference>
<accession>A0ABT8Y8D9</accession>
<feature type="domain" description="Alpha/beta hydrolase fold-3" evidence="2">
    <location>
        <begin position="88"/>
        <end position="287"/>
    </location>
</feature>
<organism evidence="3 4">
    <name type="scientific">Sphingomonas natans</name>
    <dbReference type="NCBI Taxonomy" id="3063330"/>
    <lineage>
        <taxon>Bacteria</taxon>
        <taxon>Pseudomonadati</taxon>
        <taxon>Pseudomonadota</taxon>
        <taxon>Alphaproteobacteria</taxon>
        <taxon>Sphingomonadales</taxon>
        <taxon>Sphingomonadaceae</taxon>
        <taxon>Sphingomonas</taxon>
    </lineage>
</organism>
<sequence length="327" mass="34600">MTDADTAAALHPFYRAIIDAYAQAGRPFFHQLSPGDARAMLDASLAAAPSPVNLPQLAEIIDAVIPGPHGPIPIRRYRPQGGVLGQCLYFHSGGWVLGGLDQADTTCRRLAAAAGCEVISVAYRLAPEHPFPQPLDDAYAALTWAADRGPPLVIAGESAGGNLVAACAIRARDEGMAAIAGMFLGYPVTDAALDTASYKEIGDRNWLLSTKDMAWFWDQYCPDGIDRSHPWLSPLRVADAAHLPPTMICLAELDPLREEGLAFADRLSASGVPVVLRRDAAVTHGYLAAAGILDVSTAALAQAGEWIRTTLHAASTRETQTGGRDGA</sequence>
<dbReference type="PANTHER" id="PTHR48081">
    <property type="entry name" value="AB HYDROLASE SUPERFAMILY PROTEIN C4A8.06C"/>
    <property type="match status" value="1"/>
</dbReference>
<dbReference type="EMBL" id="JAUOTP010000003">
    <property type="protein sequence ID" value="MDO6414573.1"/>
    <property type="molecule type" value="Genomic_DNA"/>
</dbReference>
<dbReference type="Proteomes" id="UP001169764">
    <property type="component" value="Unassembled WGS sequence"/>
</dbReference>
<reference evidence="3" key="1">
    <citation type="submission" date="2023-07" db="EMBL/GenBank/DDBJ databases">
        <authorList>
            <person name="Kim M."/>
        </authorList>
    </citation>
    <scope>NUCLEOTIDE SEQUENCE</scope>
    <source>
        <strain evidence="3">BIUV-7</strain>
    </source>
</reference>
<dbReference type="InterPro" id="IPR029058">
    <property type="entry name" value="AB_hydrolase_fold"/>
</dbReference>
<dbReference type="InterPro" id="IPR013094">
    <property type="entry name" value="AB_hydrolase_3"/>
</dbReference>
<dbReference type="Gene3D" id="3.40.50.1820">
    <property type="entry name" value="alpha/beta hydrolase"/>
    <property type="match status" value="1"/>
</dbReference>